<accession>A0A8J2JE56</accession>
<gene>
    <name evidence="1" type="ORF">AFUS01_LOCUS7955</name>
</gene>
<dbReference type="AlphaFoldDB" id="A0A8J2JE56"/>
<keyword evidence="2" id="KW-1185">Reference proteome</keyword>
<dbReference type="EMBL" id="CAJVCH010054464">
    <property type="protein sequence ID" value="CAG7718573.1"/>
    <property type="molecule type" value="Genomic_DNA"/>
</dbReference>
<evidence type="ECO:0000313" key="1">
    <source>
        <dbReference type="EMBL" id="CAG7718573.1"/>
    </source>
</evidence>
<organism evidence="1 2">
    <name type="scientific">Allacma fusca</name>
    <dbReference type="NCBI Taxonomy" id="39272"/>
    <lineage>
        <taxon>Eukaryota</taxon>
        <taxon>Metazoa</taxon>
        <taxon>Ecdysozoa</taxon>
        <taxon>Arthropoda</taxon>
        <taxon>Hexapoda</taxon>
        <taxon>Collembola</taxon>
        <taxon>Symphypleona</taxon>
        <taxon>Sminthuridae</taxon>
        <taxon>Allacma</taxon>
    </lineage>
</organism>
<reference evidence="1" key="1">
    <citation type="submission" date="2021-06" db="EMBL/GenBank/DDBJ databases">
        <authorList>
            <person name="Hodson N. C."/>
            <person name="Mongue J. A."/>
            <person name="Jaron S. K."/>
        </authorList>
    </citation>
    <scope>NUCLEOTIDE SEQUENCE</scope>
</reference>
<comment type="caution">
    <text evidence="1">The sequence shown here is derived from an EMBL/GenBank/DDBJ whole genome shotgun (WGS) entry which is preliminary data.</text>
</comment>
<dbReference type="Proteomes" id="UP000708208">
    <property type="component" value="Unassembled WGS sequence"/>
</dbReference>
<name>A0A8J2JE56_9HEXA</name>
<sequence>MQLRRLAKSSRYLFLQTSSDIPVILKQIGTSTSYTHNGRLEALTKVETKSQLVPTAFGQNPSNKLFLMNFGLPEVLSSRLALMQEDPPGIPESSKTATRIGQSQPLCTLVPIMHALVIEGPAQRDAVEVNHQPAQPKKNHLAKKSTIIRI</sequence>
<protein>
    <submittedName>
        <fullName evidence="1">Uncharacterized protein</fullName>
    </submittedName>
</protein>
<proteinExistence type="predicted"/>
<evidence type="ECO:0000313" key="2">
    <source>
        <dbReference type="Proteomes" id="UP000708208"/>
    </source>
</evidence>